<dbReference type="GO" id="GO:0016301">
    <property type="term" value="F:kinase activity"/>
    <property type="evidence" value="ECO:0007669"/>
    <property type="project" value="UniProtKB-KW"/>
</dbReference>
<dbReference type="PANTHER" id="PTHR42774">
    <property type="entry name" value="PHOSPHOTRANSFERASE SYSTEM TRANSPORT PROTEIN"/>
    <property type="match status" value="1"/>
</dbReference>
<dbReference type="InterPro" id="IPR029056">
    <property type="entry name" value="Ribokinase-like"/>
</dbReference>
<dbReference type="InterPro" id="IPR052562">
    <property type="entry name" value="Ketohexokinase-related"/>
</dbReference>
<dbReference type="PANTHER" id="PTHR42774:SF3">
    <property type="entry name" value="KETOHEXOKINASE"/>
    <property type="match status" value="1"/>
</dbReference>
<reference evidence="2 3" key="1">
    <citation type="submission" date="2020-04" db="EMBL/GenBank/DDBJ databases">
        <title>Vibrio sp. SM6, a novel species isolated from seawater.</title>
        <authorList>
            <person name="Wang X."/>
        </authorList>
    </citation>
    <scope>NUCLEOTIDE SEQUENCE [LARGE SCALE GENOMIC DNA]</scope>
    <source>
        <strain evidence="2 3">SM6</strain>
    </source>
</reference>
<accession>A0A7X8YHL9</accession>
<keyword evidence="2" id="KW-0418">Kinase</keyword>
<dbReference type="Gene3D" id="3.40.1190.20">
    <property type="match status" value="1"/>
</dbReference>
<gene>
    <name evidence="2" type="ORF">HGP28_15185</name>
</gene>
<proteinExistence type="predicted"/>
<sequence length="301" mass="32610">MQFDVLVSGLNVVDLLVIVPNSVSKGRKHEIDNIIIQGGAPAGNGACGMSALGLKTSFLGFIGDNVQSAIARAEFSRFNVDTSLLIKDPKIVPATALVEVDSSSGERTVFYSTKGYRPLGPNDIKPEWLDRTKLLYVDGYDLEGNIELLRIAQQKGVPSILDVEAGDPSKLLKMIQLGNHVILPLEAAQTLTTRKNPIDCLKKLATETHAQLIITDGANGSWALAGDEIITQPCYEVAVVDTTGCGDAYHAAYAYALLKNYSLPKRMEFASAFAAIVATHFGGRSYFPNEEEVKIFIQNHQ</sequence>
<dbReference type="Proteomes" id="UP000535589">
    <property type="component" value="Unassembled WGS sequence"/>
</dbReference>
<comment type="caution">
    <text evidence="2">The sequence shown here is derived from an EMBL/GenBank/DDBJ whole genome shotgun (WGS) entry which is preliminary data.</text>
</comment>
<dbReference type="SUPFAM" id="SSF53613">
    <property type="entry name" value="Ribokinase-like"/>
    <property type="match status" value="1"/>
</dbReference>
<dbReference type="AlphaFoldDB" id="A0A7X8YHL9"/>
<dbReference type="Pfam" id="PF00294">
    <property type="entry name" value="PfkB"/>
    <property type="match status" value="1"/>
</dbReference>
<organism evidence="2 3">
    <name type="scientific">Vibrio agarilyticus</name>
    <dbReference type="NCBI Taxonomy" id="2726741"/>
    <lineage>
        <taxon>Bacteria</taxon>
        <taxon>Pseudomonadati</taxon>
        <taxon>Pseudomonadota</taxon>
        <taxon>Gammaproteobacteria</taxon>
        <taxon>Vibrionales</taxon>
        <taxon>Vibrionaceae</taxon>
        <taxon>Vibrio</taxon>
    </lineage>
</organism>
<dbReference type="RefSeq" id="WP_168837322.1">
    <property type="nucleotide sequence ID" value="NZ_JABAIK010000017.1"/>
</dbReference>
<feature type="domain" description="Carbohydrate kinase PfkB" evidence="1">
    <location>
        <begin position="36"/>
        <end position="285"/>
    </location>
</feature>
<evidence type="ECO:0000313" key="2">
    <source>
        <dbReference type="EMBL" id="NLS14228.1"/>
    </source>
</evidence>
<keyword evidence="2" id="KW-0808">Transferase</keyword>
<name>A0A7X8YHL9_9VIBR</name>
<keyword evidence="3" id="KW-1185">Reference proteome</keyword>
<evidence type="ECO:0000313" key="3">
    <source>
        <dbReference type="Proteomes" id="UP000535589"/>
    </source>
</evidence>
<evidence type="ECO:0000259" key="1">
    <source>
        <dbReference type="Pfam" id="PF00294"/>
    </source>
</evidence>
<dbReference type="InterPro" id="IPR011611">
    <property type="entry name" value="PfkB_dom"/>
</dbReference>
<protein>
    <submittedName>
        <fullName evidence="2">Ribokinase</fullName>
    </submittedName>
</protein>
<dbReference type="EMBL" id="JABAIK010000017">
    <property type="protein sequence ID" value="NLS14228.1"/>
    <property type="molecule type" value="Genomic_DNA"/>
</dbReference>